<proteinExistence type="predicted"/>
<dbReference type="GO" id="GO:0016787">
    <property type="term" value="F:hydrolase activity"/>
    <property type="evidence" value="ECO:0007669"/>
    <property type="project" value="UniProtKB-KW"/>
</dbReference>
<reference evidence="1" key="1">
    <citation type="submission" date="2023-04" db="EMBL/GenBank/DDBJ databases">
        <title>Novel strain of Lactilactobacillus sakei and use thereof.</title>
        <authorList>
            <person name="Kim S.Y."/>
        </authorList>
    </citation>
    <scope>NUCLEOTIDE SEQUENCE</scope>
    <source>
        <strain evidence="1">HUP1</strain>
    </source>
</reference>
<evidence type="ECO:0000313" key="1">
    <source>
        <dbReference type="EMBL" id="WGI19878.1"/>
    </source>
</evidence>
<evidence type="ECO:0000313" key="2">
    <source>
        <dbReference type="Proteomes" id="UP001179858"/>
    </source>
</evidence>
<name>A0A9N7IYR3_LATSK</name>
<dbReference type="AlphaFoldDB" id="A0A9N7IYR3"/>
<dbReference type="InterPro" id="IPR029058">
    <property type="entry name" value="AB_hydrolase_fold"/>
</dbReference>
<keyword evidence="1" id="KW-0378">Hydrolase</keyword>
<dbReference type="EMBL" id="CP122959">
    <property type="protein sequence ID" value="WGI19878.1"/>
    <property type="molecule type" value="Genomic_DNA"/>
</dbReference>
<sequence>MKFITSDKVSLDYSDVGVGQPIVFLAGFGASKEIWHAQAIFFEARQFRVIQLDVRNQGLAQHTVKGLRMSRMAKDIAELIASLGLVKPILVGNSMGAACIWAYMSLYSDQQLAKVVVVDQSPKMIADETWHYGFKDLDWTNFPIQLRLDFGRATYRKIDTATNELVTAIKQQQPFDRELDLPLLVDHAFQDWRDVIRQSTRPYLVIAGKKSPYFNPEFAEAVAQMGADGHFEIIEEAGHIVMAEQSGLFNQVLLTFIEA</sequence>
<dbReference type="GeneID" id="57133564"/>
<accession>A0A9N7IYR3</accession>
<dbReference type="PANTHER" id="PTHR43194">
    <property type="entry name" value="HYDROLASE ALPHA/BETA FOLD FAMILY"/>
    <property type="match status" value="1"/>
</dbReference>
<organism evidence="1 2">
    <name type="scientific">Latilactobacillus sakei</name>
    <name type="common">Lactobacillus sakei</name>
    <dbReference type="NCBI Taxonomy" id="1599"/>
    <lineage>
        <taxon>Bacteria</taxon>
        <taxon>Bacillati</taxon>
        <taxon>Bacillota</taxon>
        <taxon>Bacilli</taxon>
        <taxon>Lactobacillales</taxon>
        <taxon>Lactobacillaceae</taxon>
        <taxon>Latilactobacillus</taxon>
    </lineage>
</organism>
<dbReference type="Proteomes" id="UP001179858">
    <property type="component" value="Chromosome"/>
</dbReference>
<dbReference type="Pfam" id="PF00561">
    <property type="entry name" value="Abhydrolase_1"/>
    <property type="match status" value="1"/>
</dbReference>
<dbReference type="RefSeq" id="WP_025015859.1">
    <property type="nucleotide sequence ID" value="NZ_BJLN01000007.1"/>
</dbReference>
<gene>
    <name evidence="1" type="ORF">QBD03_03995</name>
</gene>
<dbReference type="InterPro" id="IPR050228">
    <property type="entry name" value="Carboxylesterase_BioH"/>
</dbReference>
<dbReference type="PANTHER" id="PTHR43194:SF2">
    <property type="entry name" value="PEROXISOMAL MEMBRANE PROTEIN LPX1"/>
    <property type="match status" value="1"/>
</dbReference>
<dbReference type="SUPFAM" id="SSF53474">
    <property type="entry name" value="alpha/beta-Hydrolases"/>
    <property type="match status" value="1"/>
</dbReference>
<dbReference type="InterPro" id="IPR000073">
    <property type="entry name" value="AB_hydrolase_1"/>
</dbReference>
<protein>
    <submittedName>
        <fullName evidence="1">Alpha/beta hydrolase</fullName>
    </submittedName>
</protein>
<dbReference type="Gene3D" id="3.40.50.1820">
    <property type="entry name" value="alpha/beta hydrolase"/>
    <property type="match status" value="1"/>
</dbReference>